<name>A0A8J3Y5J1_9ACTN</name>
<feature type="transmembrane region" description="Helical" evidence="7">
    <location>
        <begin position="444"/>
        <end position="461"/>
    </location>
</feature>
<comment type="subcellular location">
    <subcellularLocation>
        <location evidence="1">Cell membrane</location>
        <topology evidence="1">Multi-pass membrane protein</topology>
    </subcellularLocation>
</comment>
<feature type="transmembrane region" description="Helical" evidence="7">
    <location>
        <begin position="76"/>
        <end position="95"/>
    </location>
</feature>
<feature type="domain" description="Major facilitator superfamily (MFS) profile" evidence="8">
    <location>
        <begin position="10"/>
        <end position="466"/>
    </location>
</feature>
<evidence type="ECO:0000256" key="7">
    <source>
        <dbReference type="SAM" id="Phobius"/>
    </source>
</evidence>
<keyword evidence="2" id="KW-0813">Transport</keyword>
<dbReference type="PRINTS" id="PR01036">
    <property type="entry name" value="TCRTETB"/>
</dbReference>
<keyword evidence="10" id="KW-1185">Reference proteome</keyword>
<evidence type="ECO:0000256" key="2">
    <source>
        <dbReference type="ARBA" id="ARBA00022448"/>
    </source>
</evidence>
<feature type="transmembrane region" description="Helical" evidence="7">
    <location>
        <begin position="406"/>
        <end position="424"/>
    </location>
</feature>
<evidence type="ECO:0000313" key="9">
    <source>
        <dbReference type="EMBL" id="GIJ01879.1"/>
    </source>
</evidence>
<feature type="transmembrane region" description="Helical" evidence="7">
    <location>
        <begin position="166"/>
        <end position="185"/>
    </location>
</feature>
<dbReference type="GO" id="GO:0005886">
    <property type="term" value="C:plasma membrane"/>
    <property type="evidence" value="ECO:0007669"/>
    <property type="project" value="UniProtKB-SubCell"/>
</dbReference>
<proteinExistence type="predicted"/>
<dbReference type="NCBIfam" id="TIGR00711">
    <property type="entry name" value="efflux_EmrB"/>
    <property type="match status" value="1"/>
</dbReference>
<feature type="transmembrane region" description="Helical" evidence="7">
    <location>
        <begin position="298"/>
        <end position="322"/>
    </location>
</feature>
<feature type="transmembrane region" description="Helical" evidence="7">
    <location>
        <begin position="366"/>
        <end position="386"/>
    </location>
</feature>
<gene>
    <name evidence="9" type="ORF">Sya03_12310</name>
</gene>
<feature type="transmembrane region" description="Helical" evidence="7">
    <location>
        <begin position="227"/>
        <end position="248"/>
    </location>
</feature>
<dbReference type="AlphaFoldDB" id="A0A8J3Y5J1"/>
<dbReference type="InterPro" id="IPR036259">
    <property type="entry name" value="MFS_trans_sf"/>
</dbReference>
<evidence type="ECO:0000313" key="10">
    <source>
        <dbReference type="Proteomes" id="UP000652013"/>
    </source>
</evidence>
<comment type="caution">
    <text evidence="9">The sequence shown here is derived from an EMBL/GenBank/DDBJ whole genome shotgun (WGS) entry which is preliminary data.</text>
</comment>
<evidence type="ECO:0000256" key="5">
    <source>
        <dbReference type="ARBA" id="ARBA00022989"/>
    </source>
</evidence>
<feature type="transmembrane region" description="Helical" evidence="7">
    <location>
        <begin position="197"/>
        <end position="215"/>
    </location>
</feature>
<dbReference type="GO" id="GO:0022857">
    <property type="term" value="F:transmembrane transporter activity"/>
    <property type="evidence" value="ECO:0007669"/>
    <property type="project" value="InterPro"/>
</dbReference>
<evidence type="ECO:0000256" key="1">
    <source>
        <dbReference type="ARBA" id="ARBA00004651"/>
    </source>
</evidence>
<feature type="transmembrane region" description="Helical" evidence="7">
    <location>
        <begin position="334"/>
        <end position="354"/>
    </location>
</feature>
<dbReference type="InterPro" id="IPR020846">
    <property type="entry name" value="MFS_dom"/>
</dbReference>
<evidence type="ECO:0000256" key="4">
    <source>
        <dbReference type="ARBA" id="ARBA00022692"/>
    </source>
</evidence>
<feature type="transmembrane region" description="Helical" evidence="7">
    <location>
        <begin position="269"/>
        <end position="292"/>
    </location>
</feature>
<feature type="transmembrane region" description="Helical" evidence="7">
    <location>
        <begin position="46"/>
        <end position="64"/>
    </location>
</feature>
<protein>
    <submittedName>
        <fullName evidence="9">MFS transporter</fullName>
    </submittedName>
</protein>
<organism evidence="9 10">
    <name type="scientific">Spirilliplanes yamanashiensis</name>
    <dbReference type="NCBI Taxonomy" id="42233"/>
    <lineage>
        <taxon>Bacteria</taxon>
        <taxon>Bacillati</taxon>
        <taxon>Actinomycetota</taxon>
        <taxon>Actinomycetes</taxon>
        <taxon>Micromonosporales</taxon>
        <taxon>Micromonosporaceae</taxon>
        <taxon>Spirilliplanes</taxon>
    </lineage>
</organism>
<dbReference type="PANTHER" id="PTHR42718:SF46">
    <property type="entry name" value="BLR6921 PROTEIN"/>
    <property type="match status" value="1"/>
</dbReference>
<dbReference type="Pfam" id="PF07690">
    <property type="entry name" value="MFS_1"/>
    <property type="match status" value="1"/>
</dbReference>
<dbReference type="PANTHER" id="PTHR42718">
    <property type="entry name" value="MAJOR FACILITATOR SUPERFAMILY MULTIDRUG TRANSPORTER MFSC"/>
    <property type="match status" value="1"/>
</dbReference>
<accession>A0A8J3Y5J1</accession>
<feature type="transmembrane region" description="Helical" evidence="7">
    <location>
        <begin position="101"/>
        <end position="122"/>
    </location>
</feature>
<keyword evidence="4 7" id="KW-0812">Transmembrane</keyword>
<sequence length="483" mass="48784">MNRPVRPWWVLAALCVGNSVSLLDTTVVNVAIPALVADLGATVTQILWVVSSYLVAYAVLLVTGGRLGDLYGARTVYIGGMALFTAASAACGLAATPGQLIAARLVQGLGAALLTPQVLAIVSRTFPAERRGAALGVWGAVAGASAAAGPTVGGLLVSAFGWRSVFYVNVPLGIIAVGLALALVPDTGARDRRRFDVLGTVLLTAALFLLAYGLIEGDAHDWGQVAGPVTVPMLLAAGVVVLGAFAAVEHRRQDREPLLPFAVLRDRNFRLAAILVCALPFSLNAMFFLTLLHLQTGLGLTASSAGLLVAVAPILSVAVSVYAGRLIDRFGGKYVMIAGYLAFAAGIAALAVAVRPGASWPGLLPGLLVFGVGMGLAAAPPAAIALHDIPPSLAGAASGLFNMSRLCGSALGGAAVGALLQVRLGDASIGASSPALVDAVRATYLLPVVVLVAATAAAFRLRPPAPAPAPAAPVPAPVPALSR</sequence>
<evidence type="ECO:0000256" key="6">
    <source>
        <dbReference type="ARBA" id="ARBA00023136"/>
    </source>
</evidence>
<feature type="transmembrane region" description="Helical" evidence="7">
    <location>
        <begin position="134"/>
        <end position="160"/>
    </location>
</feature>
<dbReference type="Proteomes" id="UP000652013">
    <property type="component" value="Unassembled WGS sequence"/>
</dbReference>
<keyword evidence="5 7" id="KW-1133">Transmembrane helix</keyword>
<dbReference type="Gene3D" id="1.20.1250.20">
    <property type="entry name" value="MFS general substrate transporter like domains"/>
    <property type="match status" value="1"/>
</dbReference>
<dbReference type="Gene3D" id="1.20.1720.10">
    <property type="entry name" value="Multidrug resistance protein D"/>
    <property type="match status" value="1"/>
</dbReference>
<dbReference type="InterPro" id="IPR004638">
    <property type="entry name" value="EmrB-like"/>
</dbReference>
<dbReference type="RefSeq" id="WP_203937193.1">
    <property type="nucleotide sequence ID" value="NZ_BOOY01000006.1"/>
</dbReference>
<dbReference type="CDD" id="cd17321">
    <property type="entry name" value="MFS_MMR_MDR_like"/>
    <property type="match status" value="1"/>
</dbReference>
<evidence type="ECO:0000256" key="3">
    <source>
        <dbReference type="ARBA" id="ARBA00022475"/>
    </source>
</evidence>
<evidence type="ECO:0000259" key="8">
    <source>
        <dbReference type="PROSITE" id="PS50850"/>
    </source>
</evidence>
<dbReference type="InterPro" id="IPR011701">
    <property type="entry name" value="MFS"/>
</dbReference>
<dbReference type="SUPFAM" id="SSF103473">
    <property type="entry name" value="MFS general substrate transporter"/>
    <property type="match status" value="1"/>
</dbReference>
<reference evidence="9" key="1">
    <citation type="submission" date="2021-01" db="EMBL/GenBank/DDBJ databases">
        <title>Whole genome shotgun sequence of Spirilliplanes yamanashiensis NBRC 15828.</title>
        <authorList>
            <person name="Komaki H."/>
            <person name="Tamura T."/>
        </authorList>
    </citation>
    <scope>NUCLEOTIDE SEQUENCE</scope>
    <source>
        <strain evidence="9">NBRC 15828</strain>
    </source>
</reference>
<dbReference type="EMBL" id="BOOY01000006">
    <property type="protein sequence ID" value="GIJ01879.1"/>
    <property type="molecule type" value="Genomic_DNA"/>
</dbReference>
<keyword evidence="3" id="KW-1003">Cell membrane</keyword>
<keyword evidence="6 7" id="KW-0472">Membrane</keyword>
<dbReference type="PROSITE" id="PS50850">
    <property type="entry name" value="MFS"/>
    <property type="match status" value="1"/>
</dbReference>